<dbReference type="EC" id="3.4.21.89" evidence="3"/>
<reference evidence="3" key="1">
    <citation type="submission" date="2014-02" db="EMBL/GenBank/DDBJ databases">
        <title>Expanding our view of genomic diversity in Candidatus Accumulibacter clades.</title>
        <authorList>
            <person name="Skennerton C.T."/>
            <person name="Barr J.J."/>
            <person name="Slater F.R."/>
            <person name="Bond P.L."/>
            <person name="Tyson G.W."/>
        </authorList>
    </citation>
    <scope>NUCLEOTIDE SEQUENCE [LARGE SCALE GENOMIC DNA]</scope>
</reference>
<keyword evidence="4" id="KW-1185">Reference proteome</keyword>
<name>A0A011PRG4_ACCRE</name>
<accession>A0A011PRG4</accession>
<evidence type="ECO:0000256" key="1">
    <source>
        <dbReference type="SAM" id="Phobius"/>
    </source>
</evidence>
<dbReference type="eggNOG" id="COG4959">
    <property type="taxonomic scope" value="Bacteria"/>
</dbReference>
<dbReference type="AlphaFoldDB" id="A0A011PRG4"/>
<keyword evidence="1" id="KW-1133">Transmembrane helix</keyword>
<proteinExistence type="predicted"/>
<dbReference type="GO" id="GO:0006465">
    <property type="term" value="P:signal peptide processing"/>
    <property type="evidence" value="ECO:0007669"/>
    <property type="project" value="InterPro"/>
</dbReference>
<protein>
    <submittedName>
        <fullName evidence="3">Signal peptidase I T</fullName>
        <ecNumber evidence="3">3.4.21.89</ecNumber>
    </submittedName>
</protein>
<dbReference type="SUPFAM" id="SSF51306">
    <property type="entry name" value="LexA/Signal peptidase"/>
    <property type="match status" value="1"/>
</dbReference>
<dbReference type="PATRIC" id="fig|1454004.3.peg.1225"/>
<dbReference type="Gene3D" id="2.10.109.10">
    <property type="entry name" value="Umud Fragment, subunit A"/>
    <property type="match status" value="1"/>
</dbReference>
<organism evidence="3 4">
    <name type="scientific">Accumulibacter regalis</name>
    <dbReference type="NCBI Taxonomy" id="522306"/>
    <lineage>
        <taxon>Bacteria</taxon>
        <taxon>Pseudomonadati</taxon>
        <taxon>Pseudomonadota</taxon>
        <taxon>Betaproteobacteria</taxon>
        <taxon>Candidatus Accumulibacter</taxon>
    </lineage>
</organism>
<keyword evidence="1" id="KW-0812">Transmembrane</keyword>
<sequence>MSIRLFDLAGRWFPLLLWVIAAHLAFGRAYLFALNLTESLPGTLFLVEKNVMPARGDLVAFRWEANRPYPRGCLFLKRLIGLPGSVVTATGRDFRVDGEPVGRAKERARTGEPLDTGPVGIIPDGRYYVAGSHPDSLDSRYRLTGWVSRQQIVGKAYRVF</sequence>
<dbReference type="InterPro" id="IPR019533">
    <property type="entry name" value="Peptidase_S26"/>
</dbReference>
<dbReference type="CDD" id="cd06462">
    <property type="entry name" value="Peptidase_S24_S26"/>
    <property type="match status" value="1"/>
</dbReference>
<feature type="transmembrane region" description="Helical" evidence="1">
    <location>
        <begin position="12"/>
        <end position="33"/>
    </location>
</feature>
<dbReference type="Proteomes" id="UP000022141">
    <property type="component" value="Unassembled WGS sequence"/>
</dbReference>
<dbReference type="STRING" id="1454004.AW11_01173"/>
<evidence type="ECO:0000313" key="3">
    <source>
        <dbReference type="EMBL" id="EXI89991.1"/>
    </source>
</evidence>
<comment type="caution">
    <text evidence="3">The sequence shown here is derived from an EMBL/GenBank/DDBJ whole genome shotgun (WGS) entry which is preliminary data.</text>
</comment>
<gene>
    <name evidence="3" type="primary">sipT</name>
    <name evidence="3" type="ORF">AW11_01173</name>
</gene>
<evidence type="ECO:0000313" key="4">
    <source>
        <dbReference type="Proteomes" id="UP000022141"/>
    </source>
</evidence>
<dbReference type="Pfam" id="PF10502">
    <property type="entry name" value="Peptidase_S26"/>
    <property type="match status" value="1"/>
</dbReference>
<keyword evidence="1" id="KW-0472">Membrane</keyword>
<feature type="domain" description="Peptidase S26" evidence="2">
    <location>
        <begin position="14"/>
        <end position="157"/>
    </location>
</feature>
<keyword evidence="3" id="KW-0378">Hydrolase</keyword>
<dbReference type="GO" id="GO:0004252">
    <property type="term" value="F:serine-type endopeptidase activity"/>
    <property type="evidence" value="ECO:0007669"/>
    <property type="project" value="InterPro"/>
</dbReference>
<dbReference type="GO" id="GO:0009003">
    <property type="term" value="F:signal peptidase activity"/>
    <property type="evidence" value="ECO:0007669"/>
    <property type="project" value="UniProtKB-EC"/>
</dbReference>
<dbReference type="EMBL" id="JEMY01000011">
    <property type="protein sequence ID" value="EXI89991.1"/>
    <property type="molecule type" value="Genomic_DNA"/>
</dbReference>
<dbReference type="InterPro" id="IPR036286">
    <property type="entry name" value="LexA/Signal_pep-like_sf"/>
</dbReference>
<evidence type="ECO:0000259" key="2">
    <source>
        <dbReference type="Pfam" id="PF10502"/>
    </source>
</evidence>